<accession>A0A1F6BYG2</accession>
<organism evidence="4 5">
    <name type="scientific">Candidatus Kaiserbacteria bacterium RIFCSPHIGHO2_01_FULL_46_22</name>
    <dbReference type="NCBI Taxonomy" id="1798475"/>
    <lineage>
        <taxon>Bacteria</taxon>
        <taxon>Candidatus Kaiseribacteriota</taxon>
    </lineage>
</organism>
<dbReference type="GO" id="GO:0019843">
    <property type="term" value="F:rRNA binding"/>
    <property type="evidence" value="ECO:0007669"/>
    <property type="project" value="UniProtKB-UniRule"/>
</dbReference>
<dbReference type="STRING" id="1798475.A2837_03490"/>
<dbReference type="GO" id="GO:0006412">
    <property type="term" value="P:translation"/>
    <property type="evidence" value="ECO:0007669"/>
    <property type="project" value="UniProtKB-UniRule"/>
</dbReference>
<dbReference type="Proteomes" id="UP000176322">
    <property type="component" value="Unassembled WGS sequence"/>
</dbReference>
<keyword evidence="3" id="KW-0699">rRNA-binding</keyword>
<proteinExistence type="inferred from homology"/>
<comment type="similarity">
    <text evidence="1 3">Belongs to the bacterial ribosomal protein bS6 family.</text>
</comment>
<dbReference type="GO" id="GO:1990904">
    <property type="term" value="C:ribonucleoprotein complex"/>
    <property type="evidence" value="ECO:0007669"/>
    <property type="project" value="UniProtKB-KW"/>
</dbReference>
<name>A0A1F6BYG2_9BACT</name>
<dbReference type="GO" id="GO:0003735">
    <property type="term" value="F:structural constituent of ribosome"/>
    <property type="evidence" value="ECO:0007669"/>
    <property type="project" value="InterPro"/>
</dbReference>
<protein>
    <recommendedName>
        <fullName evidence="2 3">Small ribosomal subunit protein bS6</fullName>
    </recommendedName>
</protein>
<dbReference type="InterPro" id="IPR020814">
    <property type="entry name" value="Ribosomal_S6_plastid/chlpt"/>
</dbReference>
<comment type="function">
    <text evidence="3">Binds together with bS18 to 16S ribosomal RNA.</text>
</comment>
<keyword evidence="3" id="KW-0694">RNA-binding</keyword>
<dbReference type="Pfam" id="PF01250">
    <property type="entry name" value="Ribosomal_S6"/>
    <property type="match status" value="1"/>
</dbReference>
<dbReference type="EMBL" id="MFKO01000008">
    <property type="protein sequence ID" value="OGG41537.1"/>
    <property type="molecule type" value="Genomic_DNA"/>
</dbReference>
<dbReference type="SUPFAM" id="SSF54995">
    <property type="entry name" value="Ribosomal protein S6"/>
    <property type="match status" value="1"/>
</dbReference>
<keyword evidence="3" id="KW-0687">Ribonucleoprotein</keyword>
<dbReference type="GO" id="GO:0005840">
    <property type="term" value="C:ribosome"/>
    <property type="evidence" value="ECO:0007669"/>
    <property type="project" value="UniProtKB-KW"/>
</dbReference>
<comment type="caution">
    <text evidence="4">The sequence shown here is derived from an EMBL/GenBank/DDBJ whole genome shotgun (WGS) entry which is preliminary data.</text>
</comment>
<dbReference type="InterPro" id="IPR014717">
    <property type="entry name" value="Transl_elong_EF1B/ribsomal_bS6"/>
</dbReference>
<dbReference type="InterPro" id="IPR035980">
    <property type="entry name" value="Ribosomal_bS6_sf"/>
</dbReference>
<evidence type="ECO:0000256" key="3">
    <source>
        <dbReference type="HAMAP-Rule" id="MF_00360"/>
    </source>
</evidence>
<evidence type="ECO:0000256" key="2">
    <source>
        <dbReference type="ARBA" id="ARBA00035294"/>
    </source>
</evidence>
<reference evidence="4 5" key="1">
    <citation type="journal article" date="2016" name="Nat. Commun.">
        <title>Thousands of microbial genomes shed light on interconnected biogeochemical processes in an aquifer system.</title>
        <authorList>
            <person name="Anantharaman K."/>
            <person name="Brown C.T."/>
            <person name="Hug L.A."/>
            <person name="Sharon I."/>
            <person name="Castelle C.J."/>
            <person name="Probst A.J."/>
            <person name="Thomas B.C."/>
            <person name="Singh A."/>
            <person name="Wilkins M.J."/>
            <person name="Karaoz U."/>
            <person name="Brodie E.L."/>
            <person name="Williams K.H."/>
            <person name="Hubbard S.S."/>
            <person name="Banfield J.F."/>
        </authorList>
    </citation>
    <scope>NUCLEOTIDE SEQUENCE [LARGE SCALE GENOMIC DNA]</scope>
</reference>
<evidence type="ECO:0000256" key="1">
    <source>
        <dbReference type="ARBA" id="ARBA00009512"/>
    </source>
</evidence>
<dbReference type="AlphaFoldDB" id="A0A1F6BYG2"/>
<dbReference type="HAMAP" id="MF_00360">
    <property type="entry name" value="Ribosomal_bS6"/>
    <property type="match status" value="1"/>
</dbReference>
<sequence>MSEEIMPAVEVEDEAMDAKERQSYELAFHILPTIAEEEVLEVFEAIKAMVVKKGGEVTGEEAPERFDLAYEVEKHLEGKNRKFKTAYFGWVRLEAVPESAVAIAKDMDWNNSVMRHLLIKLTRVEEENPFRFHDAIRDQKMVTTVEDGEVVLDSEEAAVVAEKDEEVDEVALDKALEEKEV</sequence>
<gene>
    <name evidence="3" type="primary">rpsF</name>
    <name evidence="4" type="ORF">A2837_03490</name>
</gene>
<dbReference type="InterPro" id="IPR000529">
    <property type="entry name" value="Ribosomal_bS6"/>
</dbReference>
<evidence type="ECO:0000313" key="4">
    <source>
        <dbReference type="EMBL" id="OGG41537.1"/>
    </source>
</evidence>
<evidence type="ECO:0000313" key="5">
    <source>
        <dbReference type="Proteomes" id="UP000176322"/>
    </source>
</evidence>
<dbReference type="Gene3D" id="3.30.70.60">
    <property type="match status" value="1"/>
</dbReference>
<dbReference type="CDD" id="cd00473">
    <property type="entry name" value="bS6"/>
    <property type="match status" value="1"/>
</dbReference>
<keyword evidence="3" id="KW-0689">Ribosomal protein</keyword>